<gene>
    <name evidence="2" type="ORF">AAFF_G00009430</name>
</gene>
<dbReference type="PANTHER" id="PTHR14239">
    <property type="entry name" value="DUDULIN-RELATED"/>
    <property type="match status" value="1"/>
</dbReference>
<dbReference type="AlphaFoldDB" id="A0AAD7WZZ3"/>
<name>A0AAD7WZZ3_9TELE</name>
<accession>A0AAD7WZZ3</accession>
<keyword evidence="3" id="KW-1185">Reference proteome</keyword>
<reference evidence="2" key="1">
    <citation type="journal article" date="2023" name="Science">
        <title>Genome structures resolve the early diversification of teleost fishes.</title>
        <authorList>
            <person name="Parey E."/>
            <person name="Louis A."/>
            <person name="Montfort J."/>
            <person name="Bouchez O."/>
            <person name="Roques C."/>
            <person name="Iampietro C."/>
            <person name="Lluch J."/>
            <person name="Castinel A."/>
            <person name="Donnadieu C."/>
            <person name="Desvignes T."/>
            <person name="Floi Bucao C."/>
            <person name="Jouanno E."/>
            <person name="Wen M."/>
            <person name="Mejri S."/>
            <person name="Dirks R."/>
            <person name="Jansen H."/>
            <person name="Henkel C."/>
            <person name="Chen W.J."/>
            <person name="Zahm M."/>
            <person name="Cabau C."/>
            <person name="Klopp C."/>
            <person name="Thompson A.W."/>
            <person name="Robinson-Rechavi M."/>
            <person name="Braasch I."/>
            <person name="Lecointre G."/>
            <person name="Bobe J."/>
            <person name="Postlethwait J.H."/>
            <person name="Berthelot C."/>
            <person name="Roest Crollius H."/>
            <person name="Guiguen Y."/>
        </authorList>
    </citation>
    <scope>NUCLEOTIDE SEQUENCE</scope>
    <source>
        <strain evidence="2">NC1722</strain>
    </source>
</reference>
<protein>
    <recommendedName>
        <fullName evidence="4">Ferric oxidoreductase domain-containing protein</fullName>
    </recommendedName>
</protein>
<dbReference type="GO" id="GO:0052851">
    <property type="term" value="F:ferric-chelate reductase (NADPH) activity"/>
    <property type="evidence" value="ECO:0007669"/>
    <property type="project" value="TreeGrafter"/>
</dbReference>
<dbReference type="Proteomes" id="UP001221898">
    <property type="component" value="Unassembled WGS sequence"/>
</dbReference>
<organism evidence="2 3">
    <name type="scientific">Aldrovandia affinis</name>
    <dbReference type="NCBI Taxonomy" id="143900"/>
    <lineage>
        <taxon>Eukaryota</taxon>
        <taxon>Metazoa</taxon>
        <taxon>Chordata</taxon>
        <taxon>Craniata</taxon>
        <taxon>Vertebrata</taxon>
        <taxon>Euteleostomi</taxon>
        <taxon>Actinopterygii</taxon>
        <taxon>Neopterygii</taxon>
        <taxon>Teleostei</taxon>
        <taxon>Notacanthiformes</taxon>
        <taxon>Halosauridae</taxon>
        <taxon>Aldrovandia</taxon>
    </lineage>
</organism>
<proteinExistence type="predicted"/>
<dbReference type="PANTHER" id="PTHR14239:SF8">
    <property type="entry name" value="METALLOREDUCTASE STEAP3"/>
    <property type="match status" value="1"/>
</dbReference>
<sequence>MVGFSEAELERNVTESDPEVKDGIETSWVENQVWRMELYLSFGILALGVLSLLAVTSLPSVGNSLNWREFSFVQSRLGYTALAIATLHTVTFGWDRAFDPLSYPYYLPPSFILELVLPCTVLLGRLGLALPCVARRLAEIRRGWESGRQVHFQLPREATNGGAPEDISNV</sequence>
<evidence type="ECO:0008006" key="4">
    <source>
        <dbReference type="Google" id="ProtNLM"/>
    </source>
</evidence>
<feature type="transmembrane region" description="Helical" evidence="1">
    <location>
        <begin position="38"/>
        <end position="56"/>
    </location>
</feature>
<evidence type="ECO:0000313" key="2">
    <source>
        <dbReference type="EMBL" id="KAJ8415245.1"/>
    </source>
</evidence>
<dbReference type="GO" id="GO:0005886">
    <property type="term" value="C:plasma membrane"/>
    <property type="evidence" value="ECO:0007669"/>
    <property type="project" value="TreeGrafter"/>
</dbReference>
<dbReference type="GO" id="GO:0015677">
    <property type="term" value="P:copper ion import"/>
    <property type="evidence" value="ECO:0007669"/>
    <property type="project" value="TreeGrafter"/>
</dbReference>
<dbReference type="GO" id="GO:0005768">
    <property type="term" value="C:endosome"/>
    <property type="evidence" value="ECO:0007669"/>
    <property type="project" value="TreeGrafter"/>
</dbReference>
<keyword evidence="1" id="KW-1133">Transmembrane helix</keyword>
<keyword evidence="1" id="KW-0812">Transmembrane</keyword>
<evidence type="ECO:0000313" key="3">
    <source>
        <dbReference type="Proteomes" id="UP001221898"/>
    </source>
</evidence>
<comment type="caution">
    <text evidence="2">The sequence shown here is derived from an EMBL/GenBank/DDBJ whole genome shotgun (WGS) entry which is preliminary data.</text>
</comment>
<dbReference type="EMBL" id="JAINUG010000010">
    <property type="protein sequence ID" value="KAJ8415245.1"/>
    <property type="molecule type" value="Genomic_DNA"/>
</dbReference>
<feature type="transmembrane region" description="Helical" evidence="1">
    <location>
        <begin position="115"/>
        <end position="134"/>
    </location>
</feature>
<dbReference type="GO" id="GO:0008823">
    <property type="term" value="F:cupric reductase (NADH) activity"/>
    <property type="evidence" value="ECO:0007669"/>
    <property type="project" value="TreeGrafter"/>
</dbReference>
<feature type="transmembrane region" description="Helical" evidence="1">
    <location>
        <begin position="77"/>
        <end position="95"/>
    </location>
</feature>
<evidence type="ECO:0000256" key="1">
    <source>
        <dbReference type="SAM" id="Phobius"/>
    </source>
</evidence>
<dbReference type="InterPro" id="IPR051267">
    <property type="entry name" value="STEAP_metalloreductase"/>
</dbReference>
<keyword evidence="1" id="KW-0472">Membrane</keyword>